<dbReference type="SUPFAM" id="SSF53335">
    <property type="entry name" value="S-adenosyl-L-methionine-dependent methyltransferases"/>
    <property type="match status" value="1"/>
</dbReference>
<protein>
    <recommendedName>
        <fullName evidence="3">tRNA (guanine(46)-N(7))-methyltransferase</fullName>
        <ecNumber evidence="3">2.1.1.33</ecNumber>
    </recommendedName>
</protein>
<dbReference type="Proteomes" id="UP000287908">
    <property type="component" value="Unassembled WGS sequence"/>
</dbReference>
<organism evidence="8 9">
    <name type="scientific">Idiomarina seosinensis</name>
    <dbReference type="NCBI Taxonomy" id="281739"/>
    <lineage>
        <taxon>Bacteria</taxon>
        <taxon>Pseudomonadati</taxon>
        <taxon>Pseudomonadota</taxon>
        <taxon>Gammaproteobacteria</taxon>
        <taxon>Alteromonadales</taxon>
        <taxon>Idiomarinaceae</taxon>
        <taxon>Idiomarina</taxon>
    </lineage>
</organism>
<dbReference type="EC" id="2.1.1.33" evidence="3"/>
<dbReference type="CDD" id="cd02440">
    <property type="entry name" value="AdoMet_MTases"/>
    <property type="match status" value="1"/>
</dbReference>
<keyword evidence="9" id="KW-1185">Reference proteome</keyword>
<reference evidence="8 9" key="1">
    <citation type="journal article" date="2011" name="Front. Microbiol.">
        <title>Genomic signatures of strain selection and enhancement in Bacillus atrophaeus var. globigii, a historical biowarfare simulant.</title>
        <authorList>
            <person name="Gibbons H.S."/>
            <person name="Broomall S.M."/>
            <person name="McNew L.A."/>
            <person name="Daligault H."/>
            <person name="Chapman C."/>
            <person name="Bruce D."/>
            <person name="Karavis M."/>
            <person name="Krepps M."/>
            <person name="McGregor P.A."/>
            <person name="Hong C."/>
            <person name="Park K.H."/>
            <person name="Akmal A."/>
            <person name="Feldman A."/>
            <person name="Lin J.S."/>
            <person name="Chang W.E."/>
            <person name="Higgs B.W."/>
            <person name="Demirev P."/>
            <person name="Lindquist J."/>
            <person name="Liem A."/>
            <person name="Fochler E."/>
            <person name="Read T.D."/>
            <person name="Tapia R."/>
            <person name="Johnson S."/>
            <person name="Bishop-Lilly K.A."/>
            <person name="Detter C."/>
            <person name="Han C."/>
            <person name="Sozhamannan S."/>
            <person name="Rosenzweig C.N."/>
            <person name="Skowronski E.W."/>
        </authorList>
    </citation>
    <scope>NUCLEOTIDE SEQUENCE [LARGE SCALE GENOMIC DNA]</scope>
    <source>
        <strain evidence="8 9">CL-SP19</strain>
    </source>
</reference>
<dbReference type="AlphaFoldDB" id="A0A432ZB79"/>
<comment type="catalytic activity">
    <reaction evidence="1">
        <text>guanosine(46) in tRNA + S-adenosyl-L-methionine = N(7)-methylguanosine(46) in tRNA + S-adenosyl-L-homocysteine</text>
        <dbReference type="Rhea" id="RHEA:42708"/>
        <dbReference type="Rhea" id="RHEA-COMP:10188"/>
        <dbReference type="Rhea" id="RHEA-COMP:10189"/>
        <dbReference type="ChEBI" id="CHEBI:57856"/>
        <dbReference type="ChEBI" id="CHEBI:59789"/>
        <dbReference type="ChEBI" id="CHEBI:74269"/>
        <dbReference type="ChEBI" id="CHEBI:74480"/>
        <dbReference type="EC" id="2.1.1.33"/>
    </reaction>
</comment>
<dbReference type="InterPro" id="IPR003358">
    <property type="entry name" value="tRNA_(Gua-N-7)_MeTrfase_Trmb"/>
</dbReference>
<keyword evidence="6" id="KW-0949">S-adenosyl-L-methionine</keyword>
<evidence type="ECO:0000256" key="4">
    <source>
        <dbReference type="ARBA" id="ARBA00022603"/>
    </source>
</evidence>
<evidence type="ECO:0000256" key="5">
    <source>
        <dbReference type="ARBA" id="ARBA00022679"/>
    </source>
</evidence>
<evidence type="ECO:0000313" key="9">
    <source>
        <dbReference type="Proteomes" id="UP000287908"/>
    </source>
</evidence>
<evidence type="ECO:0000256" key="2">
    <source>
        <dbReference type="ARBA" id="ARBA00003015"/>
    </source>
</evidence>
<comment type="caution">
    <text evidence="8">The sequence shown here is derived from an EMBL/GenBank/DDBJ whole genome shotgun (WGS) entry which is preliminary data.</text>
</comment>
<evidence type="ECO:0000256" key="1">
    <source>
        <dbReference type="ARBA" id="ARBA00000142"/>
    </source>
</evidence>
<comment type="function">
    <text evidence="2">Catalyzes the formation of N(7)-methylguanine at position 46 (m7G46) in tRNA.</text>
</comment>
<evidence type="ECO:0000256" key="6">
    <source>
        <dbReference type="ARBA" id="ARBA00022691"/>
    </source>
</evidence>
<name>A0A432ZB79_9GAMM</name>
<evidence type="ECO:0000256" key="7">
    <source>
        <dbReference type="ARBA" id="ARBA00022694"/>
    </source>
</evidence>
<sequence>MKSQARPVHSNQTGPHEEVPQIVLRHLNSQFKKPIQPHNQAAFDEINEKVKNWTGPLILDSCCGVGESTAVLADRYPDALVVGVDKSAHRLQKHSSYEKSGCGQQYYLVRADLLDFWRLAEMADWRPTRHFLLYPNPWPKASHVNRRWHGSPVWPYLVNLGGHLTLRSNWSTYLLEVAEALSLSGFQASITHIPAQKVEPMTPFERKYKDSGQSVWQLSADLNKATVRETDVESENT</sequence>
<evidence type="ECO:0000256" key="3">
    <source>
        <dbReference type="ARBA" id="ARBA00011977"/>
    </source>
</evidence>
<dbReference type="GO" id="GO:0008176">
    <property type="term" value="F:tRNA (guanine(46)-N7)-methyltransferase activity"/>
    <property type="evidence" value="ECO:0007669"/>
    <property type="project" value="UniProtKB-EC"/>
</dbReference>
<keyword evidence="5 8" id="KW-0808">Transferase</keyword>
<keyword evidence="7" id="KW-0819">tRNA processing</keyword>
<keyword evidence="4 8" id="KW-0489">Methyltransferase</keyword>
<evidence type="ECO:0000313" key="8">
    <source>
        <dbReference type="EMBL" id="RUO75171.1"/>
    </source>
</evidence>
<dbReference type="InterPro" id="IPR029063">
    <property type="entry name" value="SAM-dependent_MTases_sf"/>
</dbReference>
<proteinExistence type="predicted"/>
<dbReference type="Pfam" id="PF02390">
    <property type="entry name" value="Methyltransf_4"/>
    <property type="match status" value="1"/>
</dbReference>
<dbReference type="Gene3D" id="3.40.50.150">
    <property type="entry name" value="Vaccinia Virus protein VP39"/>
    <property type="match status" value="1"/>
</dbReference>
<dbReference type="PROSITE" id="PS51625">
    <property type="entry name" value="SAM_MT_TRMB"/>
    <property type="match status" value="1"/>
</dbReference>
<dbReference type="OrthoDB" id="9809889at2"/>
<dbReference type="RefSeq" id="WP_126785046.1">
    <property type="nucleotide sequence ID" value="NZ_PIQF01000003.1"/>
</dbReference>
<gene>
    <name evidence="8" type="ORF">CWI81_09295</name>
</gene>
<dbReference type="EMBL" id="PIQF01000003">
    <property type="protein sequence ID" value="RUO75171.1"/>
    <property type="molecule type" value="Genomic_DNA"/>
</dbReference>
<accession>A0A432ZB79</accession>